<feature type="transmembrane region" description="Helical" evidence="8">
    <location>
        <begin position="102"/>
        <end position="122"/>
    </location>
</feature>
<protein>
    <recommendedName>
        <fullName evidence="9">Peptidase S54 rhomboid domain-containing protein</fullName>
    </recommendedName>
</protein>
<keyword evidence="3 8" id="KW-0812">Transmembrane</keyword>
<evidence type="ECO:0000256" key="4">
    <source>
        <dbReference type="ARBA" id="ARBA00022801"/>
    </source>
</evidence>
<evidence type="ECO:0000256" key="5">
    <source>
        <dbReference type="ARBA" id="ARBA00022989"/>
    </source>
</evidence>
<dbReference type="AlphaFoldDB" id="A0A2W4Y333"/>
<dbReference type="Pfam" id="PF01694">
    <property type="entry name" value="Rhomboid"/>
    <property type="match status" value="1"/>
</dbReference>
<dbReference type="GO" id="GO:0004252">
    <property type="term" value="F:serine-type endopeptidase activity"/>
    <property type="evidence" value="ECO:0007669"/>
    <property type="project" value="InterPro"/>
</dbReference>
<feature type="compositionally biased region" description="Pro residues" evidence="7">
    <location>
        <begin position="1"/>
        <end position="10"/>
    </location>
</feature>
<evidence type="ECO:0000256" key="2">
    <source>
        <dbReference type="ARBA" id="ARBA00009045"/>
    </source>
</evidence>
<dbReference type="GO" id="GO:0016020">
    <property type="term" value="C:membrane"/>
    <property type="evidence" value="ECO:0007669"/>
    <property type="project" value="UniProtKB-SubCell"/>
</dbReference>
<sequence>MTTEPNPSPDPNSNEEFSSEEEPLLITDEMLTDHPERGRADFESGMSSFPPLTLILIASNIAVFVWQINTGSLLSKNAIIASGALERSHLFRGELWRLFSPMFLHGSLDHLIGNCFALYVLGIACEHALGFRQFGIVYFFSGFCGSLLSVIVQPGPSVGASGAIFGLMAFIVVFLYKYQKSFFIRDHRIGFVIAAWGLFTIVFGFLTPYIDNFAHIGGAIGGTIAILFQKPFLLTKVHRS</sequence>
<dbReference type="PANTHER" id="PTHR43731">
    <property type="entry name" value="RHOMBOID PROTEASE"/>
    <property type="match status" value="1"/>
</dbReference>
<dbReference type="InterPro" id="IPR035952">
    <property type="entry name" value="Rhomboid-like_sf"/>
</dbReference>
<feature type="transmembrane region" description="Helical" evidence="8">
    <location>
        <begin position="188"/>
        <end position="207"/>
    </location>
</feature>
<gene>
    <name evidence="10" type="ORF">DCF19_08400</name>
</gene>
<evidence type="ECO:0000259" key="9">
    <source>
        <dbReference type="Pfam" id="PF01694"/>
    </source>
</evidence>
<accession>A0A2W4Y333</accession>
<evidence type="ECO:0000256" key="6">
    <source>
        <dbReference type="ARBA" id="ARBA00023136"/>
    </source>
</evidence>
<comment type="similarity">
    <text evidence="2">Belongs to the peptidase S54 family.</text>
</comment>
<evidence type="ECO:0000256" key="7">
    <source>
        <dbReference type="SAM" id="MobiDB-lite"/>
    </source>
</evidence>
<proteinExistence type="inferred from homology"/>
<feature type="transmembrane region" description="Helical" evidence="8">
    <location>
        <begin position="213"/>
        <end position="234"/>
    </location>
</feature>
<name>A0A2W4Y333_9CYAN</name>
<feature type="domain" description="Peptidase S54 rhomboid" evidence="9">
    <location>
        <begin position="93"/>
        <end position="227"/>
    </location>
</feature>
<dbReference type="EMBL" id="QBML01000009">
    <property type="protein sequence ID" value="PZO41881.1"/>
    <property type="molecule type" value="Genomic_DNA"/>
</dbReference>
<feature type="transmembrane region" description="Helical" evidence="8">
    <location>
        <begin position="49"/>
        <end position="68"/>
    </location>
</feature>
<dbReference type="InterPro" id="IPR050925">
    <property type="entry name" value="Rhomboid_protease_S54"/>
</dbReference>
<evidence type="ECO:0000313" key="10">
    <source>
        <dbReference type="EMBL" id="PZO41881.1"/>
    </source>
</evidence>
<evidence type="ECO:0000256" key="8">
    <source>
        <dbReference type="SAM" id="Phobius"/>
    </source>
</evidence>
<dbReference type="Gene3D" id="1.20.1540.10">
    <property type="entry name" value="Rhomboid-like"/>
    <property type="match status" value="1"/>
</dbReference>
<organism evidence="10 11">
    <name type="scientific">Pseudanabaena frigida</name>
    <dbReference type="NCBI Taxonomy" id="945775"/>
    <lineage>
        <taxon>Bacteria</taxon>
        <taxon>Bacillati</taxon>
        <taxon>Cyanobacteriota</taxon>
        <taxon>Cyanophyceae</taxon>
        <taxon>Pseudanabaenales</taxon>
        <taxon>Pseudanabaenaceae</taxon>
        <taxon>Pseudanabaena</taxon>
    </lineage>
</organism>
<dbReference type="Proteomes" id="UP000249467">
    <property type="component" value="Unassembled WGS sequence"/>
</dbReference>
<keyword evidence="5 8" id="KW-1133">Transmembrane helix</keyword>
<evidence type="ECO:0000256" key="1">
    <source>
        <dbReference type="ARBA" id="ARBA00004141"/>
    </source>
</evidence>
<feature type="transmembrane region" description="Helical" evidence="8">
    <location>
        <begin position="158"/>
        <end position="176"/>
    </location>
</feature>
<dbReference type="SUPFAM" id="SSF144091">
    <property type="entry name" value="Rhomboid-like"/>
    <property type="match status" value="1"/>
</dbReference>
<comment type="subcellular location">
    <subcellularLocation>
        <location evidence="1">Membrane</location>
        <topology evidence="1">Multi-pass membrane protein</topology>
    </subcellularLocation>
</comment>
<reference evidence="10 11" key="1">
    <citation type="submission" date="2018-04" db="EMBL/GenBank/DDBJ databases">
        <authorList>
            <person name="Go L.Y."/>
            <person name="Mitchell J.A."/>
        </authorList>
    </citation>
    <scope>NUCLEOTIDE SEQUENCE [LARGE SCALE GENOMIC DNA]</scope>
    <source>
        <strain evidence="10">ULC066bin1</strain>
    </source>
</reference>
<evidence type="ECO:0000313" key="11">
    <source>
        <dbReference type="Proteomes" id="UP000249467"/>
    </source>
</evidence>
<keyword evidence="4" id="KW-0378">Hydrolase</keyword>
<reference evidence="10 11" key="2">
    <citation type="submission" date="2018-06" db="EMBL/GenBank/DDBJ databases">
        <title>Metagenomic assembly of (sub)arctic Cyanobacteria and their associated microbiome from non-axenic cultures.</title>
        <authorList>
            <person name="Baurain D."/>
        </authorList>
    </citation>
    <scope>NUCLEOTIDE SEQUENCE [LARGE SCALE GENOMIC DNA]</scope>
    <source>
        <strain evidence="10">ULC066bin1</strain>
    </source>
</reference>
<feature type="region of interest" description="Disordered" evidence="7">
    <location>
        <begin position="1"/>
        <end position="23"/>
    </location>
</feature>
<keyword evidence="6 8" id="KW-0472">Membrane</keyword>
<evidence type="ECO:0000256" key="3">
    <source>
        <dbReference type="ARBA" id="ARBA00022692"/>
    </source>
</evidence>
<dbReference type="InterPro" id="IPR022764">
    <property type="entry name" value="Peptidase_S54_rhomboid_dom"/>
</dbReference>
<dbReference type="PANTHER" id="PTHR43731:SF14">
    <property type="entry name" value="PRESENILIN-ASSOCIATED RHOMBOID-LIKE PROTEIN, MITOCHONDRIAL"/>
    <property type="match status" value="1"/>
</dbReference>
<comment type="caution">
    <text evidence="10">The sequence shown here is derived from an EMBL/GenBank/DDBJ whole genome shotgun (WGS) entry which is preliminary data.</text>
</comment>
<feature type="transmembrane region" description="Helical" evidence="8">
    <location>
        <begin position="134"/>
        <end position="152"/>
    </location>
</feature>